<dbReference type="InterPro" id="IPR037143">
    <property type="entry name" value="4-PPantetheinyl_Trfase_dom_sf"/>
</dbReference>
<evidence type="ECO:0000256" key="1">
    <source>
        <dbReference type="ARBA" id="ARBA00001946"/>
    </source>
</evidence>
<dbReference type="RefSeq" id="WP_107527004.1">
    <property type="nucleotide sequence ID" value="NZ_JAIBNU010000002.1"/>
</dbReference>
<dbReference type="GO" id="GO:0000287">
    <property type="term" value="F:magnesium ion binding"/>
    <property type="evidence" value="ECO:0007669"/>
    <property type="project" value="InterPro"/>
</dbReference>
<keyword evidence="5" id="KW-0460">Magnesium</keyword>
<dbReference type="PANTHER" id="PTHR12215:SF10">
    <property type="entry name" value="L-AMINOADIPATE-SEMIALDEHYDE DEHYDROGENASE-PHOSPHOPANTETHEINYL TRANSFERASE"/>
    <property type="match status" value="1"/>
</dbReference>
<dbReference type="SUPFAM" id="SSF56214">
    <property type="entry name" value="4'-phosphopantetheinyl transferase"/>
    <property type="match status" value="2"/>
</dbReference>
<evidence type="ECO:0000259" key="6">
    <source>
        <dbReference type="Pfam" id="PF01648"/>
    </source>
</evidence>
<dbReference type="Pfam" id="PF01648">
    <property type="entry name" value="ACPS"/>
    <property type="match status" value="1"/>
</dbReference>
<evidence type="ECO:0000313" key="7">
    <source>
        <dbReference type="EMBL" id="RIL43174.1"/>
    </source>
</evidence>
<organism evidence="7 8">
    <name type="scientific">Staphylococcus gallinarum</name>
    <dbReference type="NCBI Taxonomy" id="1293"/>
    <lineage>
        <taxon>Bacteria</taxon>
        <taxon>Bacillati</taxon>
        <taxon>Bacillota</taxon>
        <taxon>Bacilli</taxon>
        <taxon>Bacillales</taxon>
        <taxon>Staphylococcaceae</taxon>
        <taxon>Staphylococcus</taxon>
    </lineage>
</organism>
<gene>
    <name evidence="7" type="ORF">BUZ01_06040</name>
</gene>
<comment type="similarity">
    <text evidence="2">Belongs to the P-Pant transferase superfamily. Gsp/Sfp/HetI/AcpT family.</text>
</comment>
<comment type="caution">
    <text evidence="7">The sequence shown here is derived from an EMBL/GenBank/DDBJ whole genome shotgun (WGS) entry which is preliminary data.</text>
</comment>
<dbReference type="InterPro" id="IPR004568">
    <property type="entry name" value="Ppantetheine-prot_Trfase_dom"/>
</dbReference>
<evidence type="ECO:0000256" key="4">
    <source>
        <dbReference type="ARBA" id="ARBA00022723"/>
    </source>
</evidence>
<keyword evidence="4" id="KW-0479">Metal-binding</keyword>
<dbReference type="EMBL" id="QXRZ01000003">
    <property type="protein sequence ID" value="RIL43174.1"/>
    <property type="molecule type" value="Genomic_DNA"/>
</dbReference>
<proteinExistence type="inferred from homology"/>
<protein>
    <submittedName>
        <fullName evidence="7">4'-phosphopantetheinyl transferase superfamily protein</fullName>
    </submittedName>
</protein>
<dbReference type="PANTHER" id="PTHR12215">
    <property type="entry name" value="PHOSPHOPANTETHEINE TRANSFERASE"/>
    <property type="match status" value="1"/>
</dbReference>
<name>A0A2T4SWX8_STAGA</name>
<accession>A0A2T4SWX8</accession>
<evidence type="ECO:0000256" key="2">
    <source>
        <dbReference type="ARBA" id="ARBA00010990"/>
    </source>
</evidence>
<dbReference type="GO" id="GO:0008897">
    <property type="term" value="F:holo-[acyl-carrier-protein] synthase activity"/>
    <property type="evidence" value="ECO:0007669"/>
    <property type="project" value="InterPro"/>
</dbReference>
<dbReference type="AlphaFoldDB" id="A0A2T4SWX8"/>
<dbReference type="GO" id="GO:0019878">
    <property type="term" value="P:lysine biosynthetic process via aminoadipic acid"/>
    <property type="evidence" value="ECO:0007669"/>
    <property type="project" value="TreeGrafter"/>
</dbReference>
<dbReference type="Gene3D" id="3.90.470.20">
    <property type="entry name" value="4'-phosphopantetheinyl transferase domain"/>
    <property type="match status" value="2"/>
</dbReference>
<evidence type="ECO:0000256" key="5">
    <source>
        <dbReference type="ARBA" id="ARBA00022842"/>
    </source>
</evidence>
<sequence length="210" mass="24326">MEVTVYLLDTSDSIYQNKRRNAKYSELFKCFCVKAATGHEIDDIAFKTGDYGKPLLYRPYNKHLNISHTDGFSVCIVSDMNVGIDIEKVEPIDLTIAKNYFAQAEYQYIMKDNNEQAQLNRFFEVWTLKECYIKMLGTGIYKALDSFSITPEGHTYKMIELVNNQEQRLSSFHKLLFNQYALSIILETANQDIKVNFTDITHTFNAECIC</sequence>
<dbReference type="NCBIfam" id="TIGR00556">
    <property type="entry name" value="pantethn_trn"/>
    <property type="match status" value="1"/>
</dbReference>
<dbReference type="GO" id="GO:0005829">
    <property type="term" value="C:cytosol"/>
    <property type="evidence" value="ECO:0007669"/>
    <property type="project" value="TreeGrafter"/>
</dbReference>
<feature type="domain" description="4'-phosphopantetheinyl transferase" evidence="6">
    <location>
        <begin position="82"/>
        <end position="184"/>
    </location>
</feature>
<dbReference type="Proteomes" id="UP000283576">
    <property type="component" value="Unassembled WGS sequence"/>
</dbReference>
<evidence type="ECO:0000313" key="8">
    <source>
        <dbReference type="Proteomes" id="UP000283576"/>
    </source>
</evidence>
<evidence type="ECO:0000256" key="3">
    <source>
        <dbReference type="ARBA" id="ARBA00022679"/>
    </source>
</evidence>
<dbReference type="InterPro" id="IPR008278">
    <property type="entry name" value="4-PPantetheinyl_Trfase_dom"/>
</dbReference>
<dbReference type="GO" id="GO:0006633">
    <property type="term" value="P:fatty acid biosynthetic process"/>
    <property type="evidence" value="ECO:0007669"/>
    <property type="project" value="InterPro"/>
</dbReference>
<comment type="cofactor">
    <cofactor evidence="1">
        <name>Mg(2+)</name>
        <dbReference type="ChEBI" id="CHEBI:18420"/>
    </cofactor>
</comment>
<keyword evidence="3 7" id="KW-0808">Transferase</keyword>
<reference evidence="7 8" key="1">
    <citation type="journal article" date="2016" name="Front. Microbiol.">
        <title>Comprehensive Phylogenetic Analysis of Bovine Non-aureus Staphylococci Species Based on Whole-Genome Sequencing.</title>
        <authorList>
            <person name="Naushad S."/>
            <person name="Barkema H.W."/>
            <person name="Luby C."/>
            <person name="Condas L.A."/>
            <person name="Nobrega D.B."/>
            <person name="Carson D.A."/>
            <person name="De Buck J."/>
        </authorList>
    </citation>
    <scope>NUCLEOTIDE SEQUENCE [LARGE SCALE GENOMIC DNA]</scope>
    <source>
        <strain evidence="7 8">SNUC 1388</strain>
    </source>
</reference>
<dbReference type="InterPro" id="IPR050559">
    <property type="entry name" value="P-Pant_transferase_sf"/>
</dbReference>